<feature type="domain" description="PHD-type" evidence="7">
    <location>
        <begin position="184"/>
        <end position="235"/>
    </location>
</feature>
<dbReference type="InterPro" id="IPR027417">
    <property type="entry name" value="P-loop_NTPase"/>
</dbReference>
<protein>
    <recommendedName>
        <fullName evidence="11">PHD-type domain-containing protein</fullName>
    </recommendedName>
</protein>
<dbReference type="InterPro" id="IPR042197">
    <property type="entry name" value="Apaf_helical"/>
</dbReference>
<keyword evidence="1" id="KW-0479">Metal-binding</keyword>
<evidence type="ECO:0000313" key="9">
    <source>
        <dbReference type="EnsemblPlants" id="OB07G14170.1"/>
    </source>
</evidence>
<dbReference type="InterPro" id="IPR032675">
    <property type="entry name" value="LRR_dom_sf"/>
</dbReference>
<dbReference type="InterPro" id="IPR019787">
    <property type="entry name" value="Znf_PHD-finger"/>
</dbReference>
<dbReference type="GO" id="GO:0042742">
    <property type="term" value="P:defense response to bacterium"/>
    <property type="evidence" value="ECO:0007669"/>
    <property type="project" value="UniProtKB-ARBA"/>
</dbReference>
<dbReference type="PRINTS" id="PR00364">
    <property type="entry name" value="DISEASERSIST"/>
</dbReference>
<dbReference type="Gene3D" id="2.30.30.490">
    <property type="match status" value="1"/>
</dbReference>
<dbReference type="InterPro" id="IPR001025">
    <property type="entry name" value="BAH_dom"/>
</dbReference>
<dbReference type="eggNOG" id="KOG4658">
    <property type="taxonomic scope" value="Eukaryota"/>
</dbReference>
<dbReference type="InterPro" id="IPR002182">
    <property type="entry name" value="NB-ARC"/>
</dbReference>
<reference evidence="9" key="1">
    <citation type="journal article" date="2013" name="Nat. Commun.">
        <title>Whole-genome sequencing of Oryza brachyantha reveals mechanisms underlying Oryza genome evolution.</title>
        <authorList>
            <person name="Chen J."/>
            <person name="Huang Q."/>
            <person name="Gao D."/>
            <person name="Wang J."/>
            <person name="Lang Y."/>
            <person name="Liu T."/>
            <person name="Li B."/>
            <person name="Bai Z."/>
            <person name="Luis Goicoechea J."/>
            <person name="Liang C."/>
            <person name="Chen C."/>
            <person name="Zhang W."/>
            <person name="Sun S."/>
            <person name="Liao Y."/>
            <person name="Zhang X."/>
            <person name="Yang L."/>
            <person name="Song C."/>
            <person name="Wang M."/>
            <person name="Shi J."/>
            <person name="Liu G."/>
            <person name="Liu J."/>
            <person name="Zhou H."/>
            <person name="Zhou W."/>
            <person name="Yu Q."/>
            <person name="An N."/>
            <person name="Chen Y."/>
            <person name="Cai Q."/>
            <person name="Wang B."/>
            <person name="Liu B."/>
            <person name="Min J."/>
            <person name="Huang Y."/>
            <person name="Wu H."/>
            <person name="Li Z."/>
            <person name="Zhang Y."/>
            <person name="Yin Y."/>
            <person name="Song W."/>
            <person name="Jiang J."/>
            <person name="Jackson S.A."/>
            <person name="Wing R.A."/>
            <person name="Wang J."/>
            <person name="Chen M."/>
        </authorList>
    </citation>
    <scope>NUCLEOTIDE SEQUENCE [LARGE SCALE GENOMIC DNA]</scope>
    <source>
        <strain evidence="9">cv. IRGC 101232</strain>
    </source>
</reference>
<name>J3MJ35_ORYBR</name>
<dbReference type="GO" id="GO:0008270">
    <property type="term" value="F:zinc ion binding"/>
    <property type="evidence" value="ECO:0007669"/>
    <property type="project" value="UniProtKB-KW"/>
</dbReference>
<dbReference type="InterPro" id="IPR011011">
    <property type="entry name" value="Znf_FYVE_PHD"/>
</dbReference>
<dbReference type="InterPro" id="IPR019786">
    <property type="entry name" value="Zinc_finger_PHD-type_CS"/>
</dbReference>
<dbReference type="GO" id="GO:0009626">
    <property type="term" value="P:plant-type hypersensitive response"/>
    <property type="evidence" value="ECO:0007669"/>
    <property type="project" value="UniProtKB-ARBA"/>
</dbReference>
<dbReference type="Pfam" id="PF00628">
    <property type="entry name" value="PHD"/>
    <property type="match status" value="1"/>
</dbReference>
<dbReference type="EnsemblPlants" id="OB07G14170.1">
    <property type="protein sequence ID" value="OB07G14170.1"/>
    <property type="gene ID" value="OB07G14170"/>
</dbReference>
<evidence type="ECO:0008006" key="11">
    <source>
        <dbReference type="Google" id="ProtNLM"/>
    </source>
</evidence>
<dbReference type="eggNOG" id="KOG1886">
    <property type="taxonomic scope" value="Eukaryota"/>
</dbReference>
<dbReference type="SUPFAM" id="SSF52540">
    <property type="entry name" value="P-loop containing nucleoside triphosphate hydrolases"/>
    <property type="match status" value="1"/>
</dbReference>
<dbReference type="Gramene" id="OB07G14170.1">
    <property type="protein sequence ID" value="OB07G14170.1"/>
    <property type="gene ID" value="OB07G14170"/>
</dbReference>
<dbReference type="Gene3D" id="1.10.8.430">
    <property type="entry name" value="Helical domain of apoptotic protease-activating factors"/>
    <property type="match status" value="1"/>
</dbReference>
<dbReference type="InterPro" id="IPR055414">
    <property type="entry name" value="LRR_R13L4/SHOC2-like"/>
</dbReference>
<evidence type="ECO:0000313" key="10">
    <source>
        <dbReference type="Proteomes" id="UP000006038"/>
    </source>
</evidence>
<dbReference type="SMART" id="SM00439">
    <property type="entry name" value="BAH"/>
    <property type="match status" value="1"/>
</dbReference>
<proteinExistence type="predicted"/>
<dbReference type="Pfam" id="PF23598">
    <property type="entry name" value="LRR_14"/>
    <property type="match status" value="1"/>
</dbReference>
<keyword evidence="2" id="KW-0677">Repeat</keyword>
<dbReference type="SMART" id="SM00249">
    <property type="entry name" value="PHD"/>
    <property type="match status" value="1"/>
</dbReference>
<dbReference type="Pfam" id="PF01426">
    <property type="entry name" value="BAH"/>
    <property type="match status" value="1"/>
</dbReference>
<evidence type="ECO:0000256" key="5">
    <source>
        <dbReference type="ARBA" id="ARBA00022833"/>
    </source>
</evidence>
<evidence type="ECO:0000259" key="8">
    <source>
        <dbReference type="PROSITE" id="PS51038"/>
    </source>
</evidence>
<keyword evidence="3 6" id="KW-0863">Zinc-finger</keyword>
<dbReference type="InterPro" id="IPR043151">
    <property type="entry name" value="BAH_sf"/>
</dbReference>
<dbReference type="STRING" id="4533.J3MJ35"/>
<dbReference type="InterPro" id="IPR013083">
    <property type="entry name" value="Znf_RING/FYVE/PHD"/>
</dbReference>
<dbReference type="Proteomes" id="UP000006038">
    <property type="component" value="Chromosome 7"/>
</dbReference>
<dbReference type="InterPro" id="IPR058922">
    <property type="entry name" value="WHD_DRP"/>
</dbReference>
<dbReference type="InterPro" id="IPR001965">
    <property type="entry name" value="Znf_PHD"/>
</dbReference>
<feature type="domain" description="BAH" evidence="8">
    <location>
        <begin position="65"/>
        <end position="182"/>
    </location>
</feature>
<dbReference type="SUPFAM" id="SSF52058">
    <property type="entry name" value="L domain-like"/>
    <property type="match status" value="1"/>
</dbReference>
<accession>J3MJ35</accession>
<dbReference type="SUPFAM" id="SSF57903">
    <property type="entry name" value="FYVE/PHD zinc finger"/>
    <property type="match status" value="1"/>
</dbReference>
<dbReference type="PROSITE" id="PS01359">
    <property type="entry name" value="ZF_PHD_1"/>
    <property type="match status" value="1"/>
</dbReference>
<dbReference type="GO" id="GO:0043531">
    <property type="term" value="F:ADP binding"/>
    <property type="evidence" value="ECO:0007669"/>
    <property type="project" value="InterPro"/>
</dbReference>
<reference evidence="9" key="2">
    <citation type="submission" date="2013-04" db="UniProtKB">
        <authorList>
            <consortium name="EnsemblPlants"/>
        </authorList>
    </citation>
    <scope>IDENTIFICATION</scope>
</reference>
<evidence type="ECO:0000256" key="4">
    <source>
        <dbReference type="ARBA" id="ARBA00022821"/>
    </source>
</evidence>
<dbReference type="eggNOG" id="KOG1632">
    <property type="taxonomic scope" value="Eukaryota"/>
</dbReference>
<dbReference type="FunFam" id="1.10.10.10:FF:000322">
    <property type="entry name" value="Probable disease resistance protein At1g63360"/>
    <property type="match status" value="1"/>
</dbReference>
<dbReference type="PROSITE" id="PS51038">
    <property type="entry name" value="BAH"/>
    <property type="match status" value="1"/>
</dbReference>
<evidence type="ECO:0000256" key="2">
    <source>
        <dbReference type="ARBA" id="ARBA00022737"/>
    </source>
</evidence>
<dbReference type="PROSITE" id="PS50016">
    <property type="entry name" value="ZF_PHD_2"/>
    <property type="match status" value="1"/>
</dbReference>
<dbReference type="Gene3D" id="3.80.10.10">
    <property type="entry name" value="Ribonuclease Inhibitor"/>
    <property type="match status" value="1"/>
</dbReference>
<dbReference type="AlphaFoldDB" id="J3MJ35"/>
<keyword evidence="5" id="KW-0862">Zinc</keyword>
<dbReference type="PANTHER" id="PTHR46364">
    <property type="entry name" value="OS08G0421900 PROTEIN"/>
    <property type="match status" value="1"/>
</dbReference>
<dbReference type="GO" id="GO:0003682">
    <property type="term" value="F:chromatin binding"/>
    <property type="evidence" value="ECO:0007669"/>
    <property type="project" value="InterPro"/>
</dbReference>
<dbReference type="OMA" id="VGQMEGT"/>
<dbReference type="FunFam" id="3.40.50.300:FF:001091">
    <property type="entry name" value="Probable disease resistance protein At1g61300"/>
    <property type="match status" value="1"/>
</dbReference>
<evidence type="ECO:0000259" key="7">
    <source>
        <dbReference type="PROSITE" id="PS50016"/>
    </source>
</evidence>
<dbReference type="Pfam" id="PF23559">
    <property type="entry name" value="WHD_DRP"/>
    <property type="match status" value="1"/>
</dbReference>
<dbReference type="Gene3D" id="3.30.40.10">
    <property type="entry name" value="Zinc/RING finger domain, C3HC4 (zinc finger)"/>
    <property type="match status" value="1"/>
</dbReference>
<dbReference type="CDD" id="cd04714">
    <property type="entry name" value="BAH_BAHCC1"/>
    <property type="match status" value="1"/>
</dbReference>
<evidence type="ECO:0000256" key="1">
    <source>
        <dbReference type="ARBA" id="ARBA00022723"/>
    </source>
</evidence>
<dbReference type="HOGENOM" id="CLU_333552_0_0_1"/>
<sequence>MAKSRPPKRILESYTIKGSDKVIKREASPPQPAAPFDLEFMGDFSFWGRGDVGRCVISPMNLDALIALSGDCVLMRASDASKPPYVARVEAIEAAGSRGTNVRVRVRWYYRPEESIGGRRPFHGTKEVFLSDHYDVQSADTIEGKCNVHSFRSYTKLDSVNAEDFFCRFEYKSATGSFVPDRIAVFCKCEMPYNPDDLMIQCEECSDWFHPSCIGMTIKDAKKLEHFFCQSCTAENGKMAENSHEATAQSEEKVRVAAHEAEDIVDEYIYLVGQMEGRDSFLKKAFNQATEVKKWRKLSAQAKLVEDRLQKISEVENRFDISFASNGRENTASYPSRHHHLSEYSYLSDDDDFVGNAEEVKRLIEWLCDAKKDRRVVSICGMGGLGKTTLASSIYKKEEIKRMFLCRARITVSQNYSVKDLLKKILLQLMTKTENTTDGVGTMDCVNLVEQLQRYLKGRRYLIVLDDIWSRDAWPLLDNAFVKNNNGSRVVITTRIENVASLADANHEMKLTLLPKQEAWTLFCQKAFSRLDDRSCPLNLKTVAERIVEKCQGLPLALVAIGSLLSYKEMDEHEWELFYSQLSLFPEDYRIERKRLIRLWIAEGFVQDRGPETTLADVAACYLKELASRSLLQVVERNEYGRPKRFQMHDLVREISLTISKKEKFATTWNCPNSDGVTDGSRRVSVQKDDILVQAAKCSSPLRSMLMFSEEISLSWFTDHYPSFRLLRVLCMRRCNIQKVPDTISQLFNLHCLDLGYTKLKEIPRLIGKLSNLQTLYLNGSVLELPSETTMLTKLQHLHIDVGRCYAGTKLTFRAGWFPKLKHLYLSSMNELEEIEIEDGAMRSLHRLELWSLKSLA</sequence>
<keyword evidence="4" id="KW-0611">Plant defense</keyword>
<organism evidence="9">
    <name type="scientific">Oryza brachyantha</name>
    <name type="common">malo sina</name>
    <dbReference type="NCBI Taxonomy" id="4533"/>
    <lineage>
        <taxon>Eukaryota</taxon>
        <taxon>Viridiplantae</taxon>
        <taxon>Streptophyta</taxon>
        <taxon>Embryophyta</taxon>
        <taxon>Tracheophyta</taxon>
        <taxon>Spermatophyta</taxon>
        <taxon>Magnoliopsida</taxon>
        <taxon>Liliopsida</taxon>
        <taxon>Poales</taxon>
        <taxon>Poaceae</taxon>
        <taxon>BOP clade</taxon>
        <taxon>Oryzoideae</taxon>
        <taxon>Oryzeae</taxon>
        <taxon>Oryzinae</taxon>
        <taxon>Oryza</taxon>
    </lineage>
</organism>
<evidence type="ECO:0000256" key="6">
    <source>
        <dbReference type="PROSITE-ProRule" id="PRU00146"/>
    </source>
</evidence>
<dbReference type="GO" id="GO:0002758">
    <property type="term" value="P:innate immune response-activating signaling pathway"/>
    <property type="evidence" value="ECO:0007669"/>
    <property type="project" value="UniProtKB-ARBA"/>
</dbReference>
<keyword evidence="10" id="KW-1185">Reference proteome</keyword>
<evidence type="ECO:0000256" key="3">
    <source>
        <dbReference type="ARBA" id="ARBA00022771"/>
    </source>
</evidence>
<dbReference type="Gene3D" id="3.40.50.300">
    <property type="entry name" value="P-loop containing nucleotide triphosphate hydrolases"/>
    <property type="match status" value="1"/>
</dbReference>
<dbReference type="Pfam" id="PF00931">
    <property type="entry name" value="NB-ARC"/>
    <property type="match status" value="1"/>
</dbReference>